<comment type="similarity">
    <text evidence="1">Belongs to the LysR transcriptional regulatory family.</text>
</comment>
<dbReference type="Gene3D" id="3.40.190.290">
    <property type="match status" value="1"/>
</dbReference>
<keyword evidence="4" id="KW-0804">Transcription</keyword>
<dbReference type="RefSeq" id="WP_345919616.1">
    <property type="nucleotide sequence ID" value="NZ_JBDIVE010000004.1"/>
</dbReference>
<feature type="domain" description="HTH lysR-type" evidence="5">
    <location>
        <begin position="4"/>
        <end position="61"/>
    </location>
</feature>
<keyword evidence="2" id="KW-0805">Transcription regulation</keyword>
<protein>
    <submittedName>
        <fullName evidence="6">LysR substrate-binding domain-containing protein</fullName>
    </submittedName>
</protein>
<evidence type="ECO:0000256" key="1">
    <source>
        <dbReference type="ARBA" id="ARBA00009437"/>
    </source>
</evidence>
<accession>A0ABU9YYV0</accession>
<reference evidence="6 7" key="1">
    <citation type="journal article" date="2018" name="Int. J. Syst. Evol. Microbiol.">
        <title>Uliginosibacterium sediminicola sp. nov., isolated from freshwater sediment.</title>
        <authorList>
            <person name="Hwang W.M."/>
            <person name="Kim S.M."/>
            <person name="Kang K."/>
            <person name="Ahn T.Y."/>
        </authorList>
    </citation>
    <scope>NUCLEOTIDE SEQUENCE [LARGE SCALE GENOMIC DNA]</scope>
    <source>
        <strain evidence="6 7">M1-21</strain>
    </source>
</reference>
<sequence length="313" mass="34069">MSLPELNDLSYFVSVVRHQGFTAAARASGVEKTRLSRRLAELERQLGVRLLHRSTRRVELTEAGAQFYERCLAVLEEAEAAYEGLANLRKEPAGTVRMSCPLVLAQTYLAPLLPSYLAAHPKVNLHIDPTDREVDLIGERYDLALLARPQIDAMPGLVVRPLGSVKRILVAAPQFLASAGRPASPEDIANLATLGRVSDLRDSTVRWELFDQSGKACSVSHIPRLQTHDLRLQLEAAISGLGLALLPEAIVATSIKTGLLEHVLPAWAAAANNLYLAYPAPRGILPSVRSMIDFLSAQLPASIQVRSVVADTR</sequence>
<proteinExistence type="inferred from homology"/>
<dbReference type="PANTHER" id="PTHR30537:SF31">
    <property type="entry name" value="TRANSCRIPTIONAL REGULATOR, LYSR FAMILY"/>
    <property type="match status" value="1"/>
</dbReference>
<dbReference type="PANTHER" id="PTHR30537">
    <property type="entry name" value="HTH-TYPE TRANSCRIPTIONAL REGULATOR"/>
    <property type="match status" value="1"/>
</dbReference>
<dbReference type="InterPro" id="IPR005119">
    <property type="entry name" value="LysR_subst-bd"/>
</dbReference>
<dbReference type="PROSITE" id="PS50931">
    <property type="entry name" value="HTH_LYSR"/>
    <property type="match status" value="1"/>
</dbReference>
<dbReference type="InterPro" id="IPR036388">
    <property type="entry name" value="WH-like_DNA-bd_sf"/>
</dbReference>
<dbReference type="InterPro" id="IPR058163">
    <property type="entry name" value="LysR-type_TF_proteobact-type"/>
</dbReference>
<dbReference type="Proteomes" id="UP001410394">
    <property type="component" value="Unassembled WGS sequence"/>
</dbReference>
<dbReference type="Pfam" id="PF00126">
    <property type="entry name" value="HTH_1"/>
    <property type="match status" value="1"/>
</dbReference>
<comment type="caution">
    <text evidence="6">The sequence shown here is derived from an EMBL/GenBank/DDBJ whole genome shotgun (WGS) entry which is preliminary data.</text>
</comment>
<evidence type="ECO:0000256" key="3">
    <source>
        <dbReference type="ARBA" id="ARBA00023125"/>
    </source>
</evidence>
<evidence type="ECO:0000313" key="6">
    <source>
        <dbReference type="EMBL" id="MEN3068847.1"/>
    </source>
</evidence>
<organism evidence="6 7">
    <name type="scientific">Uliginosibacterium sediminicola</name>
    <dbReference type="NCBI Taxonomy" id="2024550"/>
    <lineage>
        <taxon>Bacteria</taxon>
        <taxon>Pseudomonadati</taxon>
        <taxon>Pseudomonadota</taxon>
        <taxon>Betaproteobacteria</taxon>
        <taxon>Rhodocyclales</taxon>
        <taxon>Zoogloeaceae</taxon>
        <taxon>Uliginosibacterium</taxon>
    </lineage>
</organism>
<gene>
    <name evidence="6" type="ORF">ABDB84_10175</name>
</gene>
<keyword evidence="3" id="KW-0238">DNA-binding</keyword>
<evidence type="ECO:0000256" key="4">
    <source>
        <dbReference type="ARBA" id="ARBA00023163"/>
    </source>
</evidence>
<dbReference type="Pfam" id="PF03466">
    <property type="entry name" value="LysR_substrate"/>
    <property type="match status" value="1"/>
</dbReference>
<dbReference type="EMBL" id="JBDIVE010000004">
    <property type="protein sequence ID" value="MEN3068847.1"/>
    <property type="molecule type" value="Genomic_DNA"/>
</dbReference>
<name>A0ABU9YYV0_9RHOO</name>
<evidence type="ECO:0000256" key="2">
    <source>
        <dbReference type="ARBA" id="ARBA00023015"/>
    </source>
</evidence>
<keyword evidence="7" id="KW-1185">Reference proteome</keyword>
<evidence type="ECO:0000313" key="7">
    <source>
        <dbReference type="Proteomes" id="UP001410394"/>
    </source>
</evidence>
<dbReference type="Gene3D" id="1.10.10.10">
    <property type="entry name" value="Winged helix-like DNA-binding domain superfamily/Winged helix DNA-binding domain"/>
    <property type="match status" value="1"/>
</dbReference>
<evidence type="ECO:0000259" key="5">
    <source>
        <dbReference type="PROSITE" id="PS50931"/>
    </source>
</evidence>
<dbReference type="InterPro" id="IPR036390">
    <property type="entry name" value="WH_DNA-bd_sf"/>
</dbReference>
<dbReference type="InterPro" id="IPR000847">
    <property type="entry name" value="LysR_HTH_N"/>
</dbReference>
<dbReference type="SUPFAM" id="SSF53850">
    <property type="entry name" value="Periplasmic binding protein-like II"/>
    <property type="match status" value="1"/>
</dbReference>
<dbReference type="SUPFAM" id="SSF46785">
    <property type="entry name" value="Winged helix' DNA-binding domain"/>
    <property type="match status" value="1"/>
</dbReference>